<feature type="transmembrane region" description="Helical" evidence="1">
    <location>
        <begin position="57"/>
        <end position="74"/>
    </location>
</feature>
<evidence type="ECO:0000313" key="2">
    <source>
        <dbReference type="EMBL" id="MEQ7154154.1"/>
    </source>
</evidence>
<evidence type="ECO:0000256" key="1">
    <source>
        <dbReference type="SAM" id="Phobius"/>
    </source>
</evidence>
<keyword evidence="1" id="KW-0472">Membrane</keyword>
<proteinExistence type="predicted"/>
<keyword evidence="1" id="KW-0812">Transmembrane</keyword>
<dbReference type="EMBL" id="JBEGDD010000002">
    <property type="protein sequence ID" value="MEQ7154154.1"/>
    <property type="molecule type" value="Genomic_DNA"/>
</dbReference>
<dbReference type="RefSeq" id="WP_349683333.1">
    <property type="nucleotide sequence ID" value="NZ_JBEGDD010000002.1"/>
</dbReference>
<dbReference type="InterPro" id="IPR049920">
    <property type="entry name" value="IK1_05631-like"/>
</dbReference>
<gene>
    <name evidence="2" type="ORF">ABN401_02880</name>
</gene>
<reference evidence="2 3" key="1">
    <citation type="submission" date="2024-06" db="EMBL/GenBank/DDBJ databases">
        <title>Brevundimonas sp. C11.</title>
        <authorList>
            <person name="Maltman C."/>
        </authorList>
    </citation>
    <scope>NUCLEOTIDE SEQUENCE [LARGE SCALE GENOMIC DNA]</scope>
    <source>
        <strain evidence="2 3">C11</strain>
    </source>
</reference>
<accession>A0ABV1NMD6</accession>
<organism evidence="2 3">
    <name type="scientific">Brevundimonas aurifodinae</name>
    <dbReference type="NCBI Taxonomy" id="1508312"/>
    <lineage>
        <taxon>Bacteria</taxon>
        <taxon>Pseudomonadati</taxon>
        <taxon>Pseudomonadota</taxon>
        <taxon>Alphaproteobacteria</taxon>
        <taxon>Caulobacterales</taxon>
        <taxon>Caulobacteraceae</taxon>
        <taxon>Brevundimonas</taxon>
    </lineage>
</organism>
<evidence type="ECO:0000313" key="3">
    <source>
        <dbReference type="Proteomes" id="UP001445732"/>
    </source>
</evidence>
<name>A0ABV1NMD6_9CAUL</name>
<feature type="transmembrane region" description="Helical" evidence="1">
    <location>
        <begin position="169"/>
        <end position="189"/>
    </location>
</feature>
<comment type="caution">
    <text evidence="2">The sequence shown here is derived from an EMBL/GenBank/DDBJ whole genome shotgun (WGS) entry which is preliminary data.</text>
</comment>
<dbReference type="Proteomes" id="UP001445732">
    <property type="component" value="Unassembled WGS sequence"/>
</dbReference>
<feature type="transmembrane region" description="Helical" evidence="1">
    <location>
        <begin position="29"/>
        <end position="51"/>
    </location>
</feature>
<protein>
    <submittedName>
        <fullName evidence="2">S-4TM family putative pore-forming effector</fullName>
    </submittedName>
</protein>
<dbReference type="Pfam" id="PF18159">
    <property type="entry name" value="S_4TM"/>
    <property type="match status" value="1"/>
</dbReference>
<keyword evidence="1" id="KW-1133">Transmembrane helix</keyword>
<keyword evidence="3" id="KW-1185">Reference proteome</keyword>
<sequence length="297" mass="33351">MNDIPLRQNQEANLRLLRARQEMFHRAKLVFIAQLLLTVLLPVSGAIWGLVHEDQRATIALLSLVMTVVDAALLDRAQRRFVRNGAKAAEAFDCSVLQLPWNTLAAGKPLDDEAVEEAATSWERRRQNKGLIDWYPNEVGQASLSLGRLICQRTNLWYDGRLRRLNGSLALLLAWALPIALLLACWWLNLPFREIAIVLTPAAPVMVWAIREHFRQKDTAEAQEQTKGEAEAYLSAIKRGELSEPEAQQAARDVQNALYARRAASPMIIPGLYQLARPGLERQMKAGAAEHVRDPKS</sequence>